<dbReference type="GO" id="GO:0000976">
    <property type="term" value="F:transcription cis-regulatory region binding"/>
    <property type="evidence" value="ECO:0007669"/>
    <property type="project" value="TreeGrafter"/>
</dbReference>
<comment type="caution">
    <text evidence="6">The sequence shown here is derived from an EMBL/GenBank/DDBJ whole genome shotgun (WGS) entry which is preliminary data.</text>
</comment>
<dbReference type="AlphaFoldDB" id="A0A7X2MYN0"/>
<keyword evidence="7" id="KW-1185">Reference proteome</keyword>
<keyword evidence="2" id="KW-0238">DNA-binding</keyword>
<dbReference type="Gene3D" id="1.10.260.40">
    <property type="entry name" value="lambda repressor-like DNA-binding domains"/>
    <property type="match status" value="1"/>
</dbReference>
<evidence type="ECO:0000259" key="4">
    <source>
        <dbReference type="PROSITE" id="PS50932"/>
    </source>
</evidence>
<evidence type="ECO:0000256" key="1">
    <source>
        <dbReference type="ARBA" id="ARBA00023015"/>
    </source>
</evidence>
<sequence length="340" mass="38659">MVTIKQMAEMLGVSTTTISNVIHGKTKEVSKETVKRVNELIEACEYVPNINARNLAQNKSKIIGLAIKPRQSKYKKTTKDIFINELTSDIEDYVRKNGYYMMLYISEDIYEIINSVSSWNVDGLILMGMSTDDCIMLKQKFKKPMVFIDSYFDNRVVDYVNVGLDDVGGCHDITKYLIENGHKKIAYIADNCEGCDKYRYLGFRNALIESKIMISDQNFILIQSERNKLGASLEDIFNASKHFTALVCASDYYAVLIMNYLMDKGVKIPEDISIVGFDDNIYAQIVRPHLSTVHQDISEKSKVAVEKLFKMIENESLSEKNTILPTTIVIRNSVKKIAGK</sequence>
<feature type="domain" description="HTH cro/C1-type" evidence="5">
    <location>
        <begin position="3"/>
        <end position="37"/>
    </location>
</feature>
<dbReference type="Proteomes" id="UP000460287">
    <property type="component" value="Unassembled WGS sequence"/>
</dbReference>
<dbReference type="GO" id="GO:0003700">
    <property type="term" value="F:DNA-binding transcription factor activity"/>
    <property type="evidence" value="ECO:0007669"/>
    <property type="project" value="TreeGrafter"/>
</dbReference>
<dbReference type="Pfam" id="PF00356">
    <property type="entry name" value="LacI"/>
    <property type="match status" value="1"/>
</dbReference>
<dbReference type="InterPro" id="IPR001387">
    <property type="entry name" value="Cro/C1-type_HTH"/>
</dbReference>
<reference evidence="6 7" key="1">
    <citation type="submission" date="2019-08" db="EMBL/GenBank/DDBJ databases">
        <title>In-depth cultivation of the pig gut microbiome towards novel bacterial diversity and tailored functional studies.</title>
        <authorList>
            <person name="Wylensek D."/>
            <person name="Hitch T.C.A."/>
            <person name="Clavel T."/>
        </authorList>
    </citation>
    <scope>NUCLEOTIDE SEQUENCE [LARGE SCALE GENOMIC DNA]</scope>
    <source>
        <strain evidence="6 7">WCA-383-APC-5B</strain>
    </source>
</reference>
<dbReference type="SUPFAM" id="SSF47413">
    <property type="entry name" value="lambda repressor-like DNA-binding domains"/>
    <property type="match status" value="1"/>
</dbReference>
<dbReference type="InterPro" id="IPR028082">
    <property type="entry name" value="Peripla_BP_I"/>
</dbReference>
<feature type="domain" description="HTH lacI-type" evidence="4">
    <location>
        <begin position="2"/>
        <end position="57"/>
    </location>
</feature>
<dbReference type="CDD" id="cd06267">
    <property type="entry name" value="PBP1_LacI_sugar_binding-like"/>
    <property type="match status" value="1"/>
</dbReference>
<dbReference type="Gene3D" id="3.40.50.2300">
    <property type="match status" value="2"/>
</dbReference>
<organism evidence="6 7">
    <name type="scientific">Inconstantimicrobium porci</name>
    <dbReference type="NCBI Taxonomy" id="2652291"/>
    <lineage>
        <taxon>Bacteria</taxon>
        <taxon>Bacillati</taxon>
        <taxon>Bacillota</taxon>
        <taxon>Clostridia</taxon>
        <taxon>Eubacteriales</taxon>
        <taxon>Clostridiaceae</taxon>
        <taxon>Inconstantimicrobium</taxon>
    </lineage>
</organism>
<keyword evidence="3" id="KW-0804">Transcription</keyword>
<dbReference type="PROSITE" id="PS50943">
    <property type="entry name" value="HTH_CROC1"/>
    <property type="match status" value="1"/>
</dbReference>
<keyword evidence="1" id="KW-0805">Transcription regulation</keyword>
<evidence type="ECO:0000256" key="3">
    <source>
        <dbReference type="ARBA" id="ARBA00023163"/>
    </source>
</evidence>
<gene>
    <name evidence="6" type="ORF">FYJ33_08685</name>
</gene>
<evidence type="ECO:0000313" key="6">
    <source>
        <dbReference type="EMBL" id="MSR91482.1"/>
    </source>
</evidence>
<protein>
    <submittedName>
        <fullName evidence="6">LacI family transcriptional regulator</fullName>
    </submittedName>
</protein>
<dbReference type="RefSeq" id="WP_154531372.1">
    <property type="nucleotide sequence ID" value="NZ_VULX01000011.1"/>
</dbReference>
<dbReference type="PANTHER" id="PTHR30146">
    <property type="entry name" value="LACI-RELATED TRANSCRIPTIONAL REPRESSOR"/>
    <property type="match status" value="1"/>
</dbReference>
<dbReference type="InterPro" id="IPR000843">
    <property type="entry name" value="HTH_LacI"/>
</dbReference>
<dbReference type="EMBL" id="VULX01000011">
    <property type="protein sequence ID" value="MSR91482.1"/>
    <property type="molecule type" value="Genomic_DNA"/>
</dbReference>
<dbReference type="SUPFAM" id="SSF53822">
    <property type="entry name" value="Periplasmic binding protein-like I"/>
    <property type="match status" value="1"/>
</dbReference>
<name>A0A7X2MYN0_9CLOT</name>
<dbReference type="InterPro" id="IPR046335">
    <property type="entry name" value="LacI/GalR-like_sensor"/>
</dbReference>
<dbReference type="Pfam" id="PF13377">
    <property type="entry name" value="Peripla_BP_3"/>
    <property type="match status" value="1"/>
</dbReference>
<evidence type="ECO:0000313" key="7">
    <source>
        <dbReference type="Proteomes" id="UP000460287"/>
    </source>
</evidence>
<dbReference type="SMART" id="SM00354">
    <property type="entry name" value="HTH_LACI"/>
    <property type="match status" value="1"/>
</dbReference>
<evidence type="ECO:0000256" key="2">
    <source>
        <dbReference type="ARBA" id="ARBA00023125"/>
    </source>
</evidence>
<proteinExistence type="predicted"/>
<accession>A0A7X2MYN0</accession>
<evidence type="ECO:0000259" key="5">
    <source>
        <dbReference type="PROSITE" id="PS50943"/>
    </source>
</evidence>
<dbReference type="PANTHER" id="PTHR30146:SF24">
    <property type="entry name" value="XYLOSE OPERON REGULATORY PROTEIN"/>
    <property type="match status" value="1"/>
</dbReference>
<dbReference type="CDD" id="cd01392">
    <property type="entry name" value="HTH_LacI"/>
    <property type="match status" value="1"/>
</dbReference>
<dbReference type="PROSITE" id="PS50932">
    <property type="entry name" value="HTH_LACI_2"/>
    <property type="match status" value="1"/>
</dbReference>
<dbReference type="InterPro" id="IPR010982">
    <property type="entry name" value="Lambda_DNA-bd_dom_sf"/>
</dbReference>